<dbReference type="Proteomes" id="UP000009887">
    <property type="component" value="Unassembled WGS sequence"/>
</dbReference>
<dbReference type="HOGENOM" id="CLU_2572112_0_0_5"/>
<keyword evidence="3" id="KW-1185">Reference proteome</keyword>
<evidence type="ECO:0000313" key="2">
    <source>
        <dbReference type="EMBL" id="EKU72856.1"/>
    </source>
</evidence>
<feature type="region of interest" description="Disordered" evidence="1">
    <location>
        <begin position="1"/>
        <end position="27"/>
    </location>
</feature>
<proteinExistence type="predicted"/>
<reference evidence="2 3" key="1">
    <citation type="submission" date="2012-09" db="EMBL/GenBank/DDBJ databases">
        <title>The Genome Sequence of Sphingobium yanoikuyae ATCC 51230.</title>
        <authorList>
            <consortium name="The Broad Institute Genome Sequencing Platform"/>
            <person name="Earl A."/>
            <person name="Ward D."/>
            <person name="Feldgarden M."/>
            <person name="Gevers D."/>
            <person name="Huys G."/>
            <person name="Walker B."/>
            <person name="Young S.K."/>
            <person name="Zeng Q."/>
            <person name="Gargeya S."/>
            <person name="Fitzgerald M."/>
            <person name="Haas B."/>
            <person name="Abouelleil A."/>
            <person name="Alvarado L."/>
            <person name="Arachchi H.M."/>
            <person name="Berlin A.M."/>
            <person name="Chapman S.B."/>
            <person name="Goldberg J."/>
            <person name="Griggs A."/>
            <person name="Gujja S."/>
            <person name="Hansen M."/>
            <person name="Howarth C."/>
            <person name="Imamovic A."/>
            <person name="Larimer J."/>
            <person name="McCowen C."/>
            <person name="Montmayeur A."/>
            <person name="Murphy C."/>
            <person name="Neiman D."/>
            <person name="Pearson M."/>
            <person name="Priest M."/>
            <person name="Roberts A."/>
            <person name="Saif S."/>
            <person name="Shea T."/>
            <person name="Sisk P."/>
            <person name="Sykes S."/>
            <person name="Wortman J."/>
            <person name="Nusbaum C."/>
            <person name="Birren B."/>
        </authorList>
    </citation>
    <scope>NUCLEOTIDE SEQUENCE [LARGE SCALE GENOMIC DNA]</scope>
    <source>
        <strain evidence="2 3">ATCC 51230</strain>
    </source>
</reference>
<evidence type="ECO:0000256" key="1">
    <source>
        <dbReference type="SAM" id="MobiDB-lite"/>
    </source>
</evidence>
<organism evidence="2 3">
    <name type="scientific">Sphingobium yanoikuyae ATCC 51230</name>
    <dbReference type="NCBI Taxonomy" id="883163"/>
    <lineage>
        <taxon>Bacteria</taxon>
        <taxon>Pseudomonadati</taxon>
        <taxon>Pseudomonadota</taxon>
        <taxon>Alphaproteobacteria</taxon>
        <taxon>Sphingomonadales</taxon>
        <taxon>Sphingomonadaceae</taxon>
        <taxon>Sphingobium</taxon>
    </lineage>
</organism>
<comment type="caution">
    <text evidence="2">The sequence shown here is derived from an EMBL/GenBank/DDBJ whole genome shotgun (WGS) entry which is preliminary data.</text>
</comment>
<sequence>MTGKRARCEQNLTLPTPLPFREGPGVGAPYSGGLRSIGQKLAALATHPNPSLKGRGYLSSPFCRRYPRNRVSLASSHGPPR</sequence>
<dbReference type="EMBL" id="AGZU01000016">
    <property type="protein sequence ID" value="EKU72856.1"/>
    <property type="molecule type" value="Genomic_DNA"/>
</dbReference>
<protein>
    <submittedName>
        <fullName evidence="2">Uncharacterized protein</fullName>
    </submittedName>
</protein>
<gene>
    <name evidence="2" type="ORF">HMPREF9718_04219</name>
</gene>
<evidence type="ECO:0000313" key="3">
    <source>
        <dbReference type="Proteomes" id="UP000009887"/>
    </source>
</evidence>
<accession>K9CPP0</accession>
<name>K9CPP0_SPHYA</name>
<dbReference type="AlphaFoldDB" id="K9CPP0"/>